<dbReference type="InterPro" id="IPR045748">
    <property type="entry name" value="DcaP"/>
</dbReference>
<evidence type="ECO:0000313" key="5">
    <source>
        <dbReference type="Proteomes" id="UP001320154"/>
    </source>
</evidence>
<dbReference type="EMBL" id="JABFTQ010000002">
    <property type="protein sequence ID" value="MCE8046103.1"/>
    <property type="molecule type" value="Genomic_DNA"/>
</dbReference>
<proteinExistence type="predicted"/>
<evidence type="ECO:0000256" key="1">
    <source>
        <dbReference type="SAM" id="Coils"/>
    </source>
</evidence>
<name>A0ABS9B2C7_9GAMM</name>
<dbReference type="Pfam" id="PF19577">
    <property type="entry name" value="DcaP"/>
    <property type="match status" value="1"/>
</dbReference>
<feature type="compositionally biased region" description="Polar residues" evidence="2">
    <location>
        <begin position="424"/>
        <end position="440"/>
    </location>
</feature>
<evidence type="ECO:0008006" key="6">
    <source>
        <dbReference type="Google" id="ProtNLM"/>
    </source>
</evidence>
<feature type="coiled-coil region" evidence="1">
    <location>
        <begin position="37"/>
        <end position="74"/>
    </location>
</feature>
<evidence type="ECO:0000256" key="2">
    <source>
        <dbReference type="SAM" id="MobiDB-lite"/>
    </source>
</evidence>
<dbReference type="RefSeq" id="WP_234250038.1">
    <property type="nucleotide sequence ID" value="NZ_JABFTQ010000002.1"/>
</dbReference>
<dbReference type="Proteomes" id="UP001320154">
    <property type="component" value="Unassembled WGS sequence"/>
</dbReference>
<dbReference type="SUPFAM" id="SSF56935">
    <property type="entry name" value="Porins"/>
    <property type="match status" value="1"/>
</dbReference>
<reference evidence="4 5" key="1">
    <citation type="journal article" date="2021" name="Front. Microbiol.">
        <title>Aerobic Denitrification and Heterotrophic Sulfur Oxidation in the Genus Halomonas Revealed by Six Novel Species Characterizations and Genome-Based Analysis.</title>
        <authorList>
            <person name="Wang L."/>
            <person name="Shao Z."/>
        </authorList>
    </citation>
    <scope>NUCLEOTIDE SEQUENCE [LARGE SCALE GENOMIC DNA]</scope>
    <source>
        <strain evidence="4 5">MCCC 1A05748</strain>
    </source>
</reference>
<sequence>MGQYQNKYLQALRVSTGYAALAIATLSVPSFAQADSIDQLRLQIQEMQRQIERLEAQQVQAQQQETEAREALAANVVTGGDTPGSFKVPGSDTSIQIGGYVKLDAIYDLDQDLGDSLFVEGIDTSDGSSNASFRAHARQSRLFVKTSTPTAFGPATTHLEGDFFGGGGNEVFSNSRGFRLRHAYGEWNGLLAGQTWSNFMQFAAYPSTVDFDGPVGVSFIRQAQLRYTLPLGASALSFSAENPEATGFSGSRDTAPDLTARYRWGGGNATIETAAVVRRLKVDEGANNDSATGYGLLLAGNLGVGPNTTLMAGAIYGDGIGRYLYTASGSSDGDEGIGAAFVNADGNLETIEAYGFNVAVAQQWSDKFSSSLSYGQARGDRPGDLFPESTRKLESIHFSHFYRVTDPVTLGFEVSHGRKELQSRESGNNTRLQVSAQYSF</sequence>
<comment type="caution">
    <text evidence="4">The sequence shown here is derived from an EMBL/GenBank/DDBJ whole genome shotgun (WGS) entry which is preliminary data.</text>
</comment>
<evidence type="ECO:0000256" key="3">
    <source>
        <dbReference type="SAM" id="SignalP"/>
    </source>
</evidence>
<keyword evidence="3" id="KW-0732">Signal</keyword>
<organism evidence="4 5">
    <name type="scientific">Billgrantia desiderata</name>
    <dbReference type="NCBI Taxonomy" id="52021"/>
    <lineage>
        <taxon>Bacteria</taxon>
        <taxon>Pseudomonadati</taxon>
        <taxon>Pseudomonadota</taxon>
        <taxon>Gammaproteobacteria</taxon>
        <taxon>Oceanospirillales</taxon>
        <taxon>Halomonadaceae</taxon>
        <taxon>Billgrantia</taxon>
    </lineage>
</organism>
<keyword evidence="1" id="KW-0175">Coiled coil</keyword>
<feature type="region of interest" description="Disordered" evidence="2">
    <location>
        <begin position="421"/>
        <end position="440"/>
    </location>
</feature>
<evidence type="ECO:0000313" key="4">
    <source>
        <dbReference type="EMBL" id="MCE8046103.1"/>
    </source>
</evidence>
<keyword evidence="5" id="KW-1185">Reference proteome</keyword>
<feature type="chain" id="PRO_5047489053" description="Porin" evidence="3">
    <location>
        <begin position="35"/>
        <end position="440"/>
    </location>
</feature>
<gene>
    <name evidence="4" type="ORF">HOP60_05070</name>
</gene>
<feature type="signal peptide" evidence="3">
    <location>
        <begin position="1"/>
        <end position="34"/>
    </location>
</feature>
<accession>A0ABS9B2C7</accession>
<protein>
    <recommendedName>
        <fullName evidence="6">Porin</fullName>
    </recommendedName>
</protein>